<dbReference type="InterPro" id="IPR036412">
    <property type="entry name" value="HAD-like_sf"/>
</dbReference>
<dbReference type="EMBL" id="JABFAJ010000024">
    <property type="protein sequence ID" value="NNU28516.1"/>
    <property type="molecule type" value="Genomic_DNA"/>
</dbReference>
<dbReference type="Gene3D" id="1.20.1110.10">
    <property type="entry name" value="Calcium-transporting ATPase, transmembrane domain"/>
    <property type="match status" value="1"/>
</dbReference>
<comment type="similarity">
    <text evidence="2">Belongs to the cation transport ATPase (P-type) (TC 3.A.3) family. Type IIIA subfamily.</text>
</comment>
<dbReference type="SFLD" id="SFLDG00002">
    <property type="entry name" value="C1.7:_P-type_atpase_like"/>
    <property type="match status" value="1"/>
</dbReference>
<dbReference type="GO" id="GO:0120029">
    <property type="term" value="P:proton export across plasma membrane"/>
    <property type="evidence" value="ECO:0007669"/>
    <property type="project" value="InterPro"/>
</dbReference>
<dbReference type="InterPro" id="IPR008250">
    <property type="entry name" value="ATPase_P-typ_transduc_dom_A_sf"/>
</dbReference>
<dbReference type="FunFam" id="3.40.1110.10:FF:000005">
    <property type="entry name" value="Plasma membrane ATPase"/>
    <property type="match status" value="1"/>
</dbReference>
<dbReference type="GO" id="GO:0005524">
    <property type="term" value="F:ATP binding"/>
    <property type="evidence" value="ECO:0007669"/>
    <property type="project" value="UniProtKB-KW"/>
</dbReference>
<dbReference type="NCBIfam" id="TIGR01494">
    <property type="entry name" value="ATPase_P-type"/>
    <property type="match status" value="2"/>
</dbReference>
<evidence type="ECO:0000313" key="14">
    <source>
        <dbReference type="EMBL" id="NNU28516.1"/>
    </source>
</evidence>
<dbReference type="PRINTS" id="PR00119">
    <property type="entry name" value="CATATPASE"/>
</dbReference>
<feature type="transmembrane region" description="Helical" evidence="12">
    <location>
        <begin position="322"/>
        <end position="348"/>
    </location>
</feature>
<dbReference type="PROSITE" id="PS00154">
    <property type="entry name" value="ATPASE_E1_E2"/>
    <property type="match status" value="1"/>
</dbReference>
<feature type="transmembrane region" description="Helical" evidence="12">
    <location>
        <begin position="705"/>
        <end position="725"/>
    </location>
</feature>
<dbReference type="PRINTS" id="PR00120">
    <property type="entry name" value="HATPASE"/>
</dbReference>
<evidence type="ECO:0000256" key="6">
    <source>
        <dbReference type="ARBA" id="ARBA00022741"/>
    </source>
</evidence>
<evidence type="ECO:0000256" key="11">
    <source>
        <dbReference type="ARBA" id="ARBA00023136"/>
    </source>
</evidence>
<dbReference type="SFLD" id="SFLDS00003">
    <property type="entry name" value="Haloacid_Dehalogenase"/>
    <property type="match status" value="1"/>
</dbReference>
<keyword evidence="4 12" id="KW-0812">Transmembrane</keyword>
<dbReference type="SUPFAM" id="SSF56784">
    <property type="entry name" value="HAD-like"/>
    <property type="match status" value="1"/>
</dbReference>
<dbReference type="Gene3D" id="3.40.1110.10">
    <property type="entry name" value="Calcium-transporting ATPase, cytoplasmic domain N"/>
    <property type="match status" value="1"/>
</dbReference>
<dbReference type="InterPro" id="IPR059000">
    <property type="entry name" value="ATPase_P-type_domA"/>
</dbReference>
<dbReference type="InterPro" id="IPR023298">
    <property type="entry name" value="ATPase_P-typ_TM_dom_sf"/>
</dbReference>
<feature type="transmembrane region" description="Helical" evidence="12">
    <location>
        <begin position="834"/>
        <end position="852"/>
    </location>
</feature>
<evidence type="ECO:0000256" key="2">
    <source>
        <dbReference type="ARBA" id="ARBA00008804"/>
    </source>
</evidence>
<dbReference type="GO" id="GO:0008553">
    <property type="term" value="F:P-type proton-exporting transporter activity"/>
    <property type="evidence" value="ECO:0007669"/>
    <property type="project" value="InterPro"/>
</dbReference>
<gene>
    <name evidence="14" type="ORF">HLI28_13325</name>
</gene>
<feature type="transmembrane region" description="Helical" evidence="12">
    <location>
        <begin position="296"/>
        <end position="316"/>
    </location>
</feature>
<dbReference type="FunFam" id="3.40.50.1000:FF:000211">
    <property type="entry name" value="Plasma membrane ATPase"/>
    <property type="match status" value="1"/>
</dbReference>
<dbReference type="Pfam" id="PF00702">
    <property type="entry name" value="Hydrolase"/>
    <property type="match status" value="1"/>
</dbReference>
<keyword evidence="11 12" id="KW-0472">Membrane</keyword>
<dbReference type="InterPro" id="IPR006534">
    <property type="entry name" value="P-type_ATPase_IIIA"/>
</dbReference>
<proteinExistence type="inferred from homology"/>
<dbReference type="SUPFAM" id="SSF81653">
    <property type="entry name" value="Calcium ATPase, transduction domain A"/>
    <property type="match status" value="1"/>
</dbReference>
<organism evidence="14 15">
    <name type="scientific">Isoptericola sediminis</name>
    <dbReference type="NCBI Taxonomy" id="2733572"/>
    <lineage>
        <taxon>Bacteria</taxon>
        <taxon>Bacillati</taxon>
        <taxon>Actinomycetota</taxon>
        <taxon>Actinomycetes</taxon>
        <taxon>Micrococcales</taxon>
        <taxon>Promicromonosporaceae</taxon>
        <taxon>Isoptericola</taxon>
    </lineage>
</organism>
<keyword evidence="8" id="KW-0460">Magnesium</keyword>
<evidence type="ECO:0000256" key="1">
    <source>
        <dbReference type="ARBA" id="ARBA00004651"/>
    </source>
</evidence>
<dbReference type="PANTHER" id="PTHR42861">
    <property type="entry name" value="CALCIUM-TRANSPORTING ATPASE"/>
    <property type="match status" value="1"/>
</dbReference>
<dbReference type="InterPro" id="IPR001757">
    <property type="entry name" value="P_typ_ATPase"/>
</dbReference>
<dbReference type="SFLD" id="SFLDF00027">
    <property type="entry name" value="p-type_atpase"/>
    <property type="match status" value="1"/>
</dbReference>
<reference evidence="14 15" key="1">
    <citation type="submission" date="2020-05" db="EMBL/GenBank/DDBJ databases">
        <title>Genome sequence of Isoptericola sp. JC619 isolated from Chilika lagoon, India.</title>
        <authorList>
            <person name="Kumar D."/>
            <person name="Appam K."/>
            <person name="Gandham S."/>
            <person name="Uppada J."/>
            <person name="Sasikala C."/>
            <person name="Venkata Ramana C."/>
        </authorList>
    </citation>
    <scope>NUCLEOTIDE SEQUENCE [LARGE SCALE GENOMIC DNA]</scope>
    <source>
        <strain evidence="14 15">JC619</strain>
    </source>
</reference>
<feature type="transmembrane region" description="Helical" evidence="12">
    <location>
        <begin position="805"/>
        <end position="828"/>
    </location>
</feature>
<evidence type="ECO:0000256" key="4">
    <source>
        <dbReference type="ARBA" id="ARBA00022692"/>
    </source>
</evidence>
<dbReference type="GO" id="GO:0005886">
    <property type="term" value="C:plasma membrane"/>
    <property type="evidence" value="ECO:0007669"/>
    <property type="project" value="UniProtKB-SubCell"/>
</dbReference>
<dbReference type="InterPro" id="IPR023214">
    <property type="entry name" value="HAD_sf"/>
</dbReference>
<dbReference type="InterPro" id="IPR018303">
    <property type="entry name" value="ATPase_P-typ_P_site"/>
</dbReference>
<protein>
    <submittedName>
        <fullName evidence="14">Plasma-membrane proton-efflux P-type ATPase</fullName>
    </submittedName>
</protein>
<evidence type="ECO:0000256" key="7">
    <source>
        <dbReference type="ARBA" id="ARBA00022840"/>
    </source>
</evidence>
<comment type="caution">
    <text evidence="14">The sequence shown here is derived from an EMBL/GenBank/DDBJ whole genome shotgun (WGS) entry which is preliminary data.</text>
</comment>
<evidence type="ECO:0000256" key="8">
    <source>
        <dbReference type="ARBA" id="ARBA00022842"/>
    </source>
</evidence>
<evidence type="ECO:0000256" key="10">
    <source>
        <dbReference type="ARBA" id="ARBA00022989"/>
    </source>
</evidence>
<keyword evidence="3" id="KW-0597">Phosphoprotein</keyword>
<dbReference type="SMART" id="SM00831">
    <property type="entry name" value="Cation_ATPase_N"/>
    <property type="match status" value="1"/>
</dbReference>
<evidence type="ECO:0000256" key="12">
    <source>
        <dbReference type="SAM" id="Phobius"/>
    </source>
</evidence>
<evidence type="ECO:0000256" key="3">
    <source>
        <dbReference type="ARBA" id="ARBA00022553"/>
    </source>
</evidence>
<dbReference type="GO" id="GO:0046872">
    <property type="term" value="F:metal ion binding"/>
    <property type="evidence" value="ECO:0007669"/>
    <property type="project" value="UniProtKB-KW"/>
</dbReference>
<keyword evidence="6" id="KW-0547">Nucleotide-binding</keyword>
<dbReference type="Proteomes" id="UP000557204">
    <property type="component" value="Unassembled WGS sequence"/>
</dbReference>
<comment type="subcellular location">
    <subcellularLocation>
        <location evidence="1">Cell membrane</location>
        <topology evidence="1">Multi-pass membrane protein</topology>
    </subcellularLocation>
</comment>
<evidence type="ECO:0000313" key="15">
    <source>
        <dbReference type="Proteomes" id="UP000557204"/>
    </source>
</evidence>
<dbReference type="InterPro" id="IPR004014">
    <property type="entry name" value="ATPase_P-typ_cation-transptr_N"/>
</dbReference>
<keyword evidence="15" id="KW-1185">Reference proteome</keyword>
<dbReference type="CDD" id="cd02076">
    <property type="entry name" value="P-type_ATPase_H"/>
    <property type="match status" value="1"/>
</dbReference>
<evidence type="ECO:0000256" key="9">
    <source>
        <dbReference type="ARBA" id="ARBA00022967"/>
    </source>
</evidence>
<accession>A0A849JYZ8</accession>
<dbReference type="FunFam" id="2.70.150.10:FF:000042">
    <property type="entry name" value="Plasma membrane ATPase"/>
    <property type="match status" value="1"/>
</dbReference>
<dbReference type="SUPFAM" id="SSF81665">
    <property type="entry name" value="Calcium ATPase, transmembrane domain M"/>
    <property type="match status" value="1"/>
</dbReference>
<keyword evidence="10 12" id="KW-1133">Transmembrane helix</keyword>
<dbReference type="Gene3D" id="3.40.50.1000">
    <property type="entry name" value="HAD superfamily/HAD-like"/>
    <property type="match status" value="1"/>
</dbReference>
<keyword evidence="9" id="KW-1278">Translocase</keyword>
<feature type="transmembrane region" description="Helical" evidence="12">
    <location>
        <begin position="678"/>
        <end position="699"/>
    </location>
</feature>
<dbReference type="GO" id="GO:0016887">
    <property type="term" value="F:ATP hydrolysis activity"/>
    <property type="evidence" value="ECO:0007669"/>
    <property type="project" value="InterPro"/>
</dbReference>
<dbReference type="InterPro" id="IPR023299">
    <property type="entry name" value="ATPase_P-typ_cyto_dom_N"/>
</dbReference>
<feature type="transmembrane region" description="Helical" evidence="12">
    <location>
        <begin position="146"/>
        <end position="162"/>
    </location>
</feature>
<dbReference type="Pfam" id="PF00122">
    <property type="entry name" value="E1-E2_ATPase"/>
    <property type="match status" value="1"/>
</dbReference>
<feature type="transmembrane region" description="Helical" evidence="12">
    <location>
        <begin position="737"/>
        <end position="762"/>
    </location>
</feature>
<dbReference type="InterPro" id="IPR044492">
    <property type="entry name" value="P_typ_ATPase_HD_dom"/>
</dbReference>
<evidence type="ECO:0000259" key="13">
    <source>
        <dbReference type="SMART" id="SM00831"/>
    </source>
</evidence>
<keyword evidence="5" id="KW-0479">Metal-binding</keyword>
<dbReference type="Gene3D" id="2.70.150.10">
    <property type="entry name" value="Calcium-transporting ATPase, cytoplasmic transduction domain A"/>
    <property type="match status" value="1"/>
</dbReference>
<sequence>MASRCTTEASRSPFTIRQKRQSFSIVDTGTRYRSQRHRRDVPTRVRVTTDVPTIREPPGSRPGGAVSTADLSSLPLEDLLEELGATPSGLTTAEATERLDRYGANEIIERRKNPLLVLAGYFWGPIPWMIEAALVLSLVLGSWSDAVIIGVLLAMNGAVAFSEEHQATRAIEALQERLATSARVRRDGAWTTVPVREVVAGDVVRLRLGDVVPADVRLLEDAELQVDQSALTGESLPVTRGEGDAAWSGSVITRGEADAVVYATGEDSYFGRTATLVESAGVVSHFQRAVLRIGRYLIVIAVTLVTLTSVVALLRGNDLAEILQFALVVVIASVPVALPAVLSVTMAVGARALARRQAVVSHLPAVEELGGIDVLCSDKTGTLTRNRLAVGEPWCAAGVEAAELLAAAALASRAEDRDPIDLAVLAAAEHPDETSAGRLLHFTPFDPVSKRTEATVQQEDGRTLRVSKGAPQMIAALCGDDPAVAESARQVDEFARRGYRSLAVARTDRADRWHLLGVLPLADPPREDSRETIGAARDLGIEVKMVTGDQVAIGAEIARQVGLGDRILPASALGDEDTPEDTRARLVAEADGFAEVFPEHKYRIVELLQRRGRIVAMTGDGVNDAPALKQADAGIAVSDATDAARSAADVVLMAPGLSVIVDAIRMAREIFARMTSYATYRIAETIRVLLLITLAIVFLDFFPVTAVMIVLLAVLNDAAILTIAYDHVRGSDRPARWRMGSVLTVATALGLAGVVASFLLFLVADLALDLDRELIQTLIYLKLSVAGHLTIFVTRTRGPFWSRPAPAPVLVAAVLGTQAIATVIAATGFLMAPIGWAGAGLVWAYALVWFLVNDRVKLAAHALVDRWAARRAARDRVALLRAEG</sequence>
<keyword evidence="7" id="KW-0067">ATP-binding</keyword>
<feature type="transmembrane region" description="Helical" evidence="12">
    <location>
        <begin position="774"/>
        <end position="793"/>
    </location>
</feature>
<feature type="domain" description="Cation-transporting P-type ATPase N-terminal" evidence="13">
    <location>
        <begin position="70"/>
        <end position="142"/>
    </location>
</feature>
<feature type="transmembrane region" description="Helical" evidence="12">
    <location>
        <begin position="115"/>
        <end position="140"/>
    </location>
</feature>
<evidence type="ECO:0000256" key="5">
    <source>
        <dbReference type="ARBA" id="ARBA00022723"/>
    </source>
</evidence>
<name>A0A849JYZ8_9MICO</name>
<dbReference type="AlphaFoldDB" id="A0A849JYZ8"/>
<dbReference type="NCBIfam" id="TIGR01647">
    <property type="entry name" value="ATPase-IIIA_H"/>
    <property type="match status" value="1"/>
</dbReference>
<dbReference type="Pfam" id="PF00690">
    <property type="entry name" value="Cation_ATPase_N"/>
    <property type="match status" value="1"/>
</dbReference>